<evidence type="ECO:0000256" key="9">
    <source>
        <dbReference type="ARBA" id="ARBA00031501"/>
    </source>
</evidence>
<dbReference type="Proteomes" id="UP000256913">
    <property type="component" value="Unassembled WGS sequence"/>
</dbReference>
<evidence type="ECO:0000313" key="12">
    <source>
        <dbReference type="EMBL" id="REG00404.1"/>
    </source>
</evidence>
<evidence type="ECO:0000256" key="11">
    <source>
        <dbReference type="SAM" id="MobiDB-lite"/>
    </source>
</evidence>
<evidence type="ECO:0000256" key="6">
    <source>
        <dbReference type="ARBA" id="ARBA00022679"/>
    </source>
</evidence>
<protein>
    <recommendedName>
        <fullName evidence="4 10">4-alpha-glucanotransferase</fullName>
        <ecNumber evidence="3 10">2.4.1.25</ecNumber>
    </recommendedName>
    <alternativeName>
        <fullName evidence="8 10">Amylomaltase</fullName>
    </alternativeName>
    <alternativeName>
        <fullName evidence="9 10">Disproportionating enzyme</fullName>
    </alternativeName>
</protein>
<dbReference type="GO" id="GO:0004134">
    <property type="term" value="F:4-alpha-glucanotransferase activity"/>
    <property type="evidence" value="ECO:0007669"/>
    <property type="project" value="UniProtKB-EC"/>
</dbReference>
<comment type="catalytic activity">
    <reaction evidence="1 10">
        <text>Transfers a segment of a (1-&gt;4)-alpha-D-glucan to a new position in an acceptor, which may be glucose or a (1-&gt;4)-alpha-D-glucan.</text>
        <dbReference type="EC" id="2.4.1.25"/>
    </reaction>
</comment>
<evidence type="ECO:0000256" key="8">
    <source>
        <dbReference type="ARBA" id="ARBA00031423"/>
    </source>
</evidence>
<proteinExistence type="inferred from homology"/>
<keyword evidence="5 10" id="KW-0328">Glycosyltransferase</keyword>
<dbReference type="PANTHER" id="PTHR32438">
    <property type="entry name" value="4-ALPHA-GLUCANOTRANSFERASE DPE1, CHLOROPLASTIC/AMYLOPLASTIC"/>
    <property type="match status" value="1"/>
</dbReference>
<keyword evidence="6 10" id="KW-0808">Transferase</keyword>
<dbReference type="NCBIfam" id="TIGR00217">
    <property type="entry name" value="malQ"/>
    <property type="match status" value="1"/>
</dbReference>
<dbReference type="EC" id="2.4.1.25" evidence="3 10"/>
<dbReference type="AlphaFoldDB" id="A0A3D9ZWA8"/>
<dbReference type="InterPro" id="IPR003385">
    <property type="entry name" value="Glyco_hydro_77"/>
</dbReference>
<evidence type="ECO:0000256" key="10">
    <source>
        <dbReference type="RuleBase" id="RU361207"/>
    </source>
</evidence>
<evidence type="ECO:0000256" key="2">
    <source>
        <dbReference type="ARBA" id="ARBA00005684"/>
    </source>
</evidence>
<keyword evidence="7 10" id="KW-0119">Carbohydrate metabolism</keyword>
<accession>A0A3D9ZWA8</accession>
<evidence type="ECO:0000256" key="1">
    <source>
        <dbReference type="ARBA" id="ARBA00000439"/>
    </source>
</evidence>
<comment type="caution">
    <text evidence="12">The sequence shown here is derived from an EMBL/GenBank/DDBJ whole genome shotgun (WGS) entry which is preliminary data.</text>
</comment>
<dbReference type="OrthoDB" id="9811841at2"/>
<organism evidence="12 13">
    <name type="scientific">Asanoa ferruginea</name>
    <dbReference type="NCBI Taxonomy" id="53367"/>
    <lineage>
        <taxon>Bacteria</taxon>
        <taxon>Bacillati</taxon>
        <taxon>Actinomycetota</taxon>
        <taxon>Actinomycetes</taxon>
        <taxon>Micromonosporales</taxon>
        <taxon>Micromonosporaceae</taxon>
        <taxon>Asanoa</taxon>
    </lineage>
</organism>
<evidence type="ECO:0000256" key="3">
    <source>
        <dbReference type="ARBA" id="ARBA00012560"/>
    </source>
</evidence>
<gene>
    <name evidence="12" type="ORF">DFJ67_6457</name>
</gene>
<dbReference type="Gene3D" id="3.20.20.80">
    <property type="entry name" value="Glycosidases"/>
    <property type="match status" value="1"/>
</dbReference>
<dbReference type="InterPro" id="IPR017853">
    <property type="entry name" value="GH"/>
</dbReference>
<dbReference type="SUPFAM" id="SSF51445">
    <property type="entry name" value="(Trans)glycosidases"/>
    <property type="match status" value="1"/>
</dbReference>
<dbReference type="GO" id="GO:0005975">
    <property type="term" value="P:carbohydrate metabolic process"/>
    <property type="evidence" value="ECO:0007669"/>
    <property type="project" value="InterPro"/>
</dbReference>
<dbReference type="PANTHER" id="PTHR32438:SF5">
    <property type="entry name" value="4-ALPHA-GLUCANOTRANSFERASE DPE1, CHLOROPLASTIC_AMYLOPLASTIC"/>
    <property type="match status" value="1"/>
</dbReference>
<evidence type="ECO:0000256" key="7">
    <source>
        <dbReference type="ARBA" id="ARBA00023277"/>
    </source>
</evidence>
<comment type="similarity">
    <text evidence="2 10">Belongs to the disproportionating enzyme family.</text>
</comment>
<dbReference type="RefSeq" id="WP_116071907.1">
    <property type="nucleotide sequence ID" value="NZ_BONB01000081.1"/>
</dbReference>
<feature type="region of interest" description="Disordered" evidence="11">
    <location>
        <begin position="61"/>
        <end position="92"/>
    </location>
</feature>
<name>A0A3D9ZWA8_9ACTN</name>
<evidence type="ECO:0000313" key="13">
    <source>
        <dbReference type="Proteomes" id="UP000256913"/>
    </source>
</evidence>
<dbReference type="Pfam" id="PF02446">
    <property type="entry name" value="Glyco_hydro_77"/>
    <property type="match status" value="1"/>
</dbReference>
<keyword evidence="13" id="KW-1185">Reference proteome</keyword>
<sequence>MERELRRLAAAHGVVTAYDAADGHRAQVDRDIVVRVLGLLDVDATSPAAIRHALQQAPASDRLPPTIVLREGDTRPLPGPGTVSLEDGSTRGVGPDLTGLPLGWHKLACGGQEVTVVVAPRRLRPPPPAWGWMLQLYALRGAASWGLGDLGDLREFAGWAADTGAGLVLLNPLHAIGPNHPVQASPYSPSSRRFANPLYIRVADTAAYGSADAALRAKVDALRPDDGELIDYDAVWQAKRTALELLYPLAAVQPANPDLETFATYCALAEQHGTDWRQWPAELRSPDSAATGRARDAYKERVGFFVWLQQLCDQQLAAAAEAARDMPVGIVHDLAVGVDPGGADGWQLGDVLAQGVRVGAPPDAFNQLGQDWGLAAWRPDRLAATGYAAYRDMLRALLRHGGGLRVDHVAGLSRLWWIPPGAGAAEGTYVRYDADAMFGILALEAQRAGAVVVGEDLGTVQPSVTRALRGRNMLGSTVLWFTRDGETFIPPQKWPRTALASVSTHDLPTAKGFLTEEHVRVRARLGLLATGEAAEHERAQADKEALVSMLRSAGLLSEEDDDAIITALHAALAASPARLIAASLYDVLGETRQPNLPGTTDQYPNWRLPLPLPREEIQDHPGVRAIARLLAAARPRD</sequence>
<dbReference type="EMBL" id="QUMQ01000001">
    <property type="protein sequence ID" value="REG00404.1"/>
    <property type="molecule type" value="Genomic_DNA"/>
</dbReference>
<evidence type="ECO:0000256" key="5">
    <source>
        <dbReference type="ARBA" id="ARBA00022676"/>
    </source>
</evidence>
<evidence type="ECO:0000256" key="4">
    <source>
        <dbReference type="ARBA" id="ARBA00020295"/>
    </source>
</evidence>
<reference evidence="12 13" key="1">
    <citation type="submission" date="2018-08" db="EMBL/GenBank/DDBJ databases">
        <title>Sequencing the genomes of 1000 actinobacteria strains.</title>
        <authorList>
            <person name="Klenk H.-P."/>
        </authorList>
    </citation>
    <scope>NUCLEOTIDE SEQUENCE [LARGE SCALE GENOMIC DNA]</scope>
    <source>
        <strain evidence="12 13">DSM 44099</strain>
    </source>
</reference>